<organism evidence="1 3">
    <name type="scientific">White spot syndrome virus</name>
    <dbReference type="NCBI Taxonomy" id="342409"/>
    <lineage>
        <taxon>Viruses</taxon>
        <taxon>Viruses incertae sedis</taxon>
        <taxon>Naldaviricetes</taxon>
        <taxon>Nimaviridae</taxon>
        <taxon>Whispovirus</taxon>
    </lineage>
</organism>
<dbReference type="Proteomes" id="UP000267516">
    <property type="component" value="Segment"/>
</dbReference>
<evidence type="ECO:0000313" key="3">
    <source>
        <dbReference type="Proteomes" id="UP000277283"/>
    </source>
</evidence>
<reference evidence="1" key="1">
    <citation type="submission" date="2012-08" db="EMBL/GenBank/DDBJ databases">
        <title>Cassytha pubescens and C. glabella (Lauraceae) are not disjunctly distributed between Australia and the Ryukyu Archipelago of Japan - evidence from morphological and molecular data.</title>
        <authorList>
            <person name="Kokubugata G."/>
            <person name="Nakamura K."/>
            <person name="Forster P.I."/>
            <person name="Wilson G.W."/>
            <person name="Holland A.E."/>
            <person name="Hirayama Y."/>
            <person name="Yokota M."/>
        </authorList>
    </citation>
    <scope>NUCLEOTIDE SEQUENCE</scope>
    <source>
        <strain evidence="1">K-LV1</strain>
    </source>
</reference>
<name>K7XBL4_9VIRU</name>
<evidence type="ECO:0000313" key="2">
    <source>
        <dbReference type="EMBL" id="ATU84008.1"/>
    </source>
</evidence>
<dbReference type="EMBL" id="JX515788">
    <property type="protein sequence ID" value="AFX59802.1"/>
    <property type="molecule type" value="Genomic_DNA"/>
</dbReference>
<evidence type="ECO:0000313" key="1">
    <source>
        <dbReference type="EMBL" id="AFX59802.1"/>
    </source>
</evidence>
<proteinExistence type="predicted"/>
<sequence length="69" mass="7916">MLMVFIHPLPLFLHNLFQFKRGLVSKTDRFLLPNPTGHQDEGGCLVRLLDHKNLDAFSFASIQLCFMVS</sequence>
<dbReference type="EMBL" id="MF768985">
    <property type="protein sequence ID" value="ATU84008.1"/>
    <property type="molecule type" value="Genomic_DNA"/>
</dbReference>
<reference evidence="3" key="2">
    <citation type="submission" date="2012-08" db="EMBL/GenBank/DDBJ databases">
        <authorList>
            <person name="Choi T.-J."/>
        </authorList>
    </citation>
    <scope>NUCLEOTIDE SEQUENCE [LARGE SCALE GENOMIC DNA]</scope>
    <source>
        <strain evidence="3">K-LV1</strain>
    </source>
</reference>
<reference evidence="2" key="3">
    <citation type="journal article" date="2018" name="Aquaculture">
        <title>Complete genome sequence of a white spot syndrome virus associated with a disease incursion in Australia.</title>
        <authorList>
            <person name="Oakey J."/>
            <person name="Smith C.S."/>
        </authorList>
    </citation>
    <scope>NUCLEOTIDE SEQUENCE [LARGE SCALE GENOMIC DNA]</scope>
    <source>
        <strain evidence="2">WSSV-AU</strain>
    </source>
</reference>
<protein>
    <submittedName>
        <fullName evidence="2">ORF7</fullName>
    </submittedName>
    <submittedName>
        <fullName evidence="1">Wsv425</fullName>
    </submittedName>
</protein>
<dbReference type="Proteomes" id="UP000277283">
    <property type="component" value="Segment"/>
</dbReference>
<gene>
    <name evidence="1" type="ORF">wssv_04250</name>
</gene>
<accession>K7XBL4</accession>